<evidence type="ECO:0000313" key="3">
    <source>
        <dbReference type="Proteomes" id="UP000828390"/>
    </source>
</evidence>
<gene>
    <name evidence="2" type="ORF">DPMN_114190</name>
</gene>
<proteinExistence type="predicted"/>
<dbReference type="AlphaFoldDB" id="A0A9D4QRH6"/>
<dbReference type="Proteomes" id="UP000828390">
    <property type="component" value="Unassembled WGS sequence"/>
</dbReference>
<keyword evidence="3" id="KW-1185">Reference proteome</keyword>
<comment type="caution">
    <text evidence="2">The sequence shown here is derived from an EMBL/GenBank/DDBJ whole genome shotgun (WGS) entry which is preliminary data.</text>
</comment>
<protein>
    <submittedName>
        <fullName evidence="2">Uncharacterized protein</fullName>
    </submittedName>
</protein>
<keyword evidence="1" id="KW-1133">Transmembrane helix</keyword>
<sequence length="91" mass="10475">MPLCYGCWYSIPCMFPLVRFKSICLSAVNAGVLFRIVFLFRLKSVCPSVVNAGIVFIVVFLIQIRVRMPQCCECWSCWDMKVTMPDWKDPG</sequence>
<keyword evidence="1" id="KW-0812">Transmembrane</keyword>
<accession>A0A9D4QRH6</accession>
<evidence type="ECO:0000256" key="1">
    <source>
        <dbReference type="SAM" id="Phobius"/>
    </source>
</evidence>
<reference evidence="2" key="2">
    <citation type="submission" date="2020-11" db="EMBL/GenBank/DDBJ databases">
        <authorList>
            <person name="McCartney M.A."/>
            <person name="Auch B."/>
            <person name="Kono T."/>
            <person name="Mallez S."/>
            <person name="Becker A."/>
            <person name="Gohl D.M."/>
            <person name="Silverstein K.A.T."/>
            <person name="Koren S."/>
            <person name="Bechman K.B."/>
            <person name="Herman A."/>
            <person name="Abrahante J.E."/>
            <person name="Garbe J."/>
        </authorList>
    </citation>
    <scope>NUCLEOTIDE SEQUENCE</scope>
    <source>
        <strain evidence="2">Duluth1</strain>
        <tissue evidence="2">Whole animal</tissue>
    </source>
</reference>
<reference evidence="2" key="1">
    <citation type="journal article" date="2019" name="bioRxiv">
        <title>The Genome of the Zebra Mussel, Dreissena polymorpha: A Resource for Invasive Species Research.</title>
        <authorList>
            <person name="McCartney M.A."/>
            <person name="Auch B."/>
            <person name="Kono T."/>
            <person name="Mallez S."/>
            <person name="Zhang Y."/>
            <person name="Obille A."/>
            <person name="Becker A."/>
            <person name="Abrahante J.E."/>
            <person name="Garbe J."/>
            <person name="Badalamenti J.P."/>
            <person name="Herman A."/>
            <person name="Mangelson H."/>
            <person name="Liachko I."/>
            <person name="Sullivan S."/>
            <person name="Sone E.D."/>
            <person name="Koren S."/>
            <person name="Silverstein K.A.T."/>
            <person name="Beckman K.B."/>
            <person name="Gohl D.M."/>
        </authorList>
    </citation>
    <scope>NUCLEOTIDE SEQUENCE</scope>
    <source>
        <strain evidence="2">Duluth1</strain>
        <tissue evidence="2">Whole animal</tissue>
    </source>
</reference>
<name>A0A9D4QRH6_DREPO</name>
<feature type="transmembrane region" description="Helical" evidence="1">
    <location>
        <begin position="45"/>
        <end position="64"/>
    </location>
</feature>
<evidence type="ECO:0000313" key="2">
    <source>
        <dbReference type="EMBL" id="KAH3840734.1"/>
    </source>
</evidence>
<organism evidence="2 3">
    <name type="scientific">Dreissena polymorpha</name>
    <name type="common">Zebra mussel</name>
    <name type="synonym">Mytilus polymorpha</name>
    <dbReference type="NCBI Taxonomy" id="45954"/>
    <lineage>
        <taxon>Eukaryota</taxon>
        <taxon>Metazoa</taxon>
        <taxon>Spiralia</taxon>
        <taxon>Lophotrochozoa</taxon>
        <taxon>Mollusca</taxon>
        <taxon>Bivalvia</taxon>
        <taxon>Autobranchia</taxon>
        <taxon>Heteroconchia</taxon>
        <taxon>Euheterodonta</taxon>
        <taxon>Imparidentia</taxon>
        <taxon>Neoheterodontei</taxon>
        <taxon>Myida</taxon>
        <taxon>Dreissenoidea</taxon>
        <taxon>Dreissenidae</taxon>
        <taxon>Dreissena</taxon>
    </lineage>
</organism>
<keyword evidence="1" id="KW-0472">Membrane</keyword>
<feature type="transmembrane region" description="Helical" evidence="1">
    <location>
        <begin position="20"/>
        <end position="38"/>
    </location>
</feature>
<dbReference type="EMBL" id="JAIWYP010000004">
    <property type="protein sequence ID" value="KAH3840734.1"/>
    <property type="molecule type" value="Genomic_DNA"/>
</dbReference>